<keyword evidence="1" id="KW-0175">Coiled coil</keyword>
<reference evidence="3 4" key="1">
    <citation type="submission" date="2012-01" db="EMBL/GenBank/DDBJ databases">
        <title>Complete sequence of Desulfotomaculum gibsoniae DSM 7213.</title>
        <authorList>
            <consortium name="US DOE Joint Genome Institute"/>
            <person name="Lucas S."/>
            <person name="Han J."/>
            <person name="Lapidus A."/>
            <person name="Cheng J.-F."/>
            <person name="Goodwin L."/>
            <person name="Pitluck S."/>
            <person name="Peters L."/>
            <person name="Ovchinnikova G."/>
            <person name="Teshima H."/>
            <person name="Detter J.C."/>
            <person name="Han C."/>
            <person name="Tapia R."/>
            <person name="Land M."/>
            <person name="Hauser L."/>
            <person name="Kyrpides N."/>
            <person name="Ivanova N."/>
            <person name="Pagani I."/>
            <person name="Parshina S."/>
            <person name="Plugge C."/>
            <person name="Muyzer G."/>
            <person name="Kuever J."/>
            <person name="Ivanova A."/>
            <person name="Nazina T."/>
            <person name="Klenk H.-P."/>
            <person name="Brambilla E."/>
            <person name="Spring S."/>
            <person name="Stams A.F."/>
            <person name="Woyke T."/>
        </authorList>
    </citation>
    <scope>NUCLEOTIDE SEQUENCE [LARGE SCALE GENOMIC DNA]</scope>
    <source>
        <strain evidence="3 4">DSM 7213</strain>
    </source>
</reference>
<dbReference type="RefSeq" id="WP_006523230.1">
    <property type="nucleotide sequence ID" value="NC_021184.1"/>
</dbReference>
<dbReference type="PANTHER" id="PTHR40027">
    <property type="entry name" value="CELL DIVISION PROTEIN DIVIC"/>
    <property type="match status" value="1"/>
</dbReference>
<dbReference type="AlphaFoldDB" id="R4K9B9"/>
<dbReference type="PANTHER" id="PTHR40027:SF1">
    <property type="entry name" value="CELL DIVISION PROTEIN DIVIC"/>
    <property type="match status" value="1"/>
</dbReference>
<dbReference type="GO" id="GO:0051301">
    <property type="term" value="P:cell division"/>
    <property type="evidence" value="ECO:0007669"/>
    <property type="project" value="InterPro"/>
</dbReference>
<sequence length="127" mass="14689">MSISDASRREPNQDTKRRRNFNFSRSKLPVIIIVLLMLYISFSLGSRFDQLYAMQRNLEDMQTEIKDLRDKNAGLYEQLERLQSDDYIEQVAREKLGLVKPGEARIVTVPPGSEEAQQTPPDSEIKD</sequence>
<evidence type="ECO:0000313" key="4">
    <source>
        <dbReference type="Proteomes" id="UP000013520"/>
    </source>
</evidence>
<dbReference type="OrthoDB" id="9815382at2"/>
<keyword evidence="4" id="KW-1185">Reference proteome</keyword>
<organism evidence="3 4">
    <name type="scientific">Desulfoscipio gibsoniae DSM 7213</name>
    <dbReference type="NCBI Taxonomy" id="767817"/>
    <lineage>
        <taxon>Bacteria</taxon>
        <taxon>Bacillati</taxon>
        <taxon>Bacillota</taxon>
        <taxon>Clostridia</taxon>
        <taxon>Eubacteriales</taxon>
        <taxon>Desulfallaceae</taxon>
        <taxon>Desulfoscipio</taxon>
    </lineage>
</organism>
<evidence type="ECO:0000256" key="2">
    <source>
        <dbReference type="SAM" id="Phobius"/>
    </source>
</evidence>
<dbReference type="eggNOG" id="COG2919">
    <property type="taxonomic scope" value="Bacteria"/>
</dbReference>
<dbReference type="InterPro" id="IPR007060">
    <property type="entry name" value="FtsL/DivIC"/>
</dbReference>
<name>R4K9B9_9FIRM</name>
<keyword evidence="2" id="KW-0812">Transmembrane</keyword>
<evidence type="ECO:0000256" key="1">
    <source>
        <dbReference type="SAM" id="Coils"/>
    </source>
</evidence>
<proteinExistence type="predicted"/>
<accession>R4K9B9</accession>
<gene>
    <name evidence="3" type="ORF">Desgi_0154</name>
</gene>
<keyword evidence="2" id="KW-0472">Membrane</keyword>
<dbReference type="Proteomes" id="UP000013520">
    <property type="component" value="Chromosome"/>
</dbReference>
<protein>
    <submittedName>
        <fullName evidence="3">Septum formation initiator</fullName>
    </submittedName>
</protein>
<keyword evidence="2" id="KW-1133">Transmembrane helix</keyword>
<dbReference type="KEGG" id="dgi:Desgi_0154"/>
<dbReference type="InterPro" id="IPR039076">
    <property type="entry name" value="DivIC"/>
</dbReference>
<feature type="coiled-coil region" evidence="1">
    <location>
        <begin position="51"/>
        <end position="85"/>
    </location>
</feature>
<evidence type="ECO:0000313" key="3">
    <source>
        <dbReference type="EMBL" id="AGK99767.1"/>
    </source>
</evidence>
<dbReference type="STRING" id="767817.Desgi_0154"/>
<dbReference type="Pfam" id="PF04977">
    <property type="entry name" value="DivIC"/>
    <property type="match status" value="1"/>
</dbReference>
<dbReference type="HOGENOM" id="CLU_134863_4_0_9"/>
<dbReference type="EMBL" id="CP003273">
    <property type="protein sequence ID" value="AGK99767.1"/>
    <property type="molecule type" value="Genomic_DNA"/>
</dbReference>
<feature type="transmembrane region" description="Helical" evidence="2">
    <location>
        <begin position="28"/>
        <end position="46"/>
    </location>
</feature>